<protein>
    <submittedName>
        <fullName evidence="5">STE20 related adaptor beta</fullName>
    </submittedName>
</protein>
<proteinExistence type="inferred from homology"/>
<dbReference type="GO" id="GO:0005524">
    <property type="term" value="F:ATP binding"/>
    <property type="evidence" value="ECO:0007669"/>
    <property type="project" value="InterPro"/>
</dbReference>
<dbReference type="InterPro" id="IPR047173">
    <property type="entry name" value="STRAD_A/B-like"/>
</dbReference>
<reference evidence="6" key="1">
    <citation type="journal article" date="2006" name="Science">
        <title>Ancient noncoding elements conserved in the human genome.</title>
        <authorList>
            <person name="Venkatesh B."/>
            <person name="Kirkness E.F."/>
            <person name="Loh Y.H."/>
            <person name="Halpern A.L."/>
            <person name="Lee A.P."/>
            <person name="Johnson J."/>
            <person name="Dandona N."/>
            <person name="Viswanathan L.D."/>
            <person name="Tay A."/>
            <person name="Venter J.C."/>
            <person name="Strausberg R.L."/>
            <person name="Brenner S."/>
        </authorList>
    </citation>
    <scope>NUCLEOTIDE SEQUENCE [LARGE SCALE GENOMIC DNA]</scope>
</reference>
<dbReference type="Pfam" id="PF00069">
    <property type="entry name" value="Pkinase"/>
    <property type="match status" value="1"/>
</dbReference>
<reference evidence="5" key="4">
    <citation type="submission" date="2025-08" db="UniProtKB">
        <authorList>
            <consortium name="Ensembl"/>
        </authorList>
    </citation>
    <scope>IDENTIFICATION</scope>
</reference>
<reference evidence="6" key="3">
    <citation type="journal article" date="2014" name="Nature">
        <title>Elephant shark genome provides unique insights into gnathostome evolution.</title>
        <authorList>
            <consortium name="International Elephant Shark Genome Sequencing Consortium"/>
            <person name="Venkatesh B."/>
            <person name="Lee A.P."/>
            <person name="Ravi V."/>
            <person name="Maurya A.K."/>
            <person name="Lian M.M."/>
            <person name="Swann J.B."/>
            <person name="Ohta Y."/>
            <person name="Flajnik M.F."/>
            <person name="Sutoh Y."/>
            <person name="Kasahara M."/>
            <person name="Hoon S."/>
            <person name="Gangu V."/>
            <person name="Roy S.W."/>
            <person name="Irimia M."/>
            <person name="Korzh V."/>
            <person name="Kondrychyn I."/>
            <person name="Lim Z.W."/>
            <person name="Tay B.H."/>
            <person name="Tohari S."/>
            <person name="Kong K.W."/>
            <person name="Ho S."/>
            <person name="Lorente-Galdos B."/>
            <person name="Quilez J."/>
            <person name="Marques-Bonet T."/>
            <person name="Raney B.J."/>
            <person name="Ingham P.W."/>
            <person name="Tay A."/>
            <person name="Hillier L.W."/>
            <person name="Minx P."/>
            <person name="Boehm T."/>
            <person name="Wilson R.K."/>
            <person name="Brenner S."/>
            <person name="Warren W.C."/>
        </authorList>
    </citation>
    <scope>NUCLEOTIDE SEQUENCE [LARGE SCALE GENOMIC DNA]</scope>
</reference>
<dbReference type="Ensembl" id="ENSCMIT00000020001.1">
    <property type="protein sequence ID" value="ENSCMIP00000019635.1"/>
    <property type="gene ID" value="ENSCMIG00000009122.1"/>
</dbReference>
<dbReference type="PANTHER" id="PTHR48014">
    <property type="entry name" value="SERINE/THREONINE-PROTEIN KINASE FRAY2"/>
    <property type="match status" value="1"/>
</dbReference>
<dbReference type="SUPFAM" id="SSF56112">
    <property type="entry name" value="Protein kinase-like (PK-like)"/>
    <property type="match status" value="1"/>
</dbReference>
<sequence>MSFLDCYCLSRTTIESIDNVGQPDHLHLSDEFSTYAVRDAEMIYTASASHYELLSELGKTFCNRTRMTLARHIPSGNMVVVKQTNMDICSEENLSLLQNELLFWRLFRHPNILPHRAVFTEGSELWVITPFTAYGSARGLLKSYFTEGMNESLISHILYGVIKALNYIHQMRCIHRSVRPSNILISGDGHVYLSGLHGLCSMVTEGRRSKFVHNFPEFSASILPWLSPEVLQQDLHGYDVKSDIYSLGITACELARGQVPFQGMRPTQMLLQKLKGSLCMLDLTFPPRELRMKNSCSGMDSGIDESVATSSMMRTNTSEQSQSAMCRNLSANFHNFVEQCLQRHPENRPTARALLNHSFFKQVKKQTRAMLLNLLLPAMPLSSARATAETSQQNGNAPISPMQELDDDWDF</sequence>
<dbReference type="PANTHER" id="PTHR48014:SF13">
    <property type="entry name" value="STE20-RELATED KINASE ADAPTER PROTEIN BETA"/>
    <property type="match status" value="1"/>
</dbReference>
<comment type="similarity">
    <text evidence="1">Belongs to the protein kinase superfamily. STE Ser/Thr protein kinase family. STE20 subfamily.</text>
</comment>
<dbReference type="STRING" id="7868.ENSCMIP00000019635"/>
<dbReference type="PROSITE" id="PS50011">
    <property type="entry name" value="PROTEIN_KINASE_DOM"/>
    <property type="match status" value="1"/>
</dbReference>
<evidence type="ECO:0000313" key="5">
    <source>
        <dbReference type="Ensembl" id="ENSCMIP00000019635.1"/>
    </source>
</evidence>
<evidence type="ECO:0000259" key="4">
    <source>
        <dbReference type="PROSITE" id="PS50011"/>
    </source>
</evidence>
<dbReference type="GeneTree" id="ENSGT00940000155390"/>
<dbReference type="AlphaFoldDB" id="A0A4W3HWH4"/>
<evidence type="ECO:0000313" key="6">
    <source>
        <dbReference type="Proteomes" id="UP000314986"/>
    </source>
</evidence>
<organism evidence="5 6">
    <name type="scientific">Callorhinchus milii</name>
    <name type="common">Ghost shark</name>
    <dbReference type="NCBI Taxonomy" id="7868"/>
    <lineage>
        <taxon>Eukaryota</taxon>
        <taxon>Metazoa</taxon>
        <taxon>Chordata</taxon>
        <taxon>Craniata</taxon>
        <taxon>Vertebrata</taxon>
        <taxon>Chondrichthyes</taxon>
        <taxon>Holocephali</taxon>
        <taxon>Chimaeriformes</taxon>
        <taxon>Callorhinchidae</taxon>
        <taxon>Callorhinchus</taxon>
    </lineage>
</organism>
<dbReference type="Proteomes" id="UP000314986">
    <property type="component" value="Unassembled WGS sequence"/>
</dbReference>
<feature type="region of interest" description="Disordered" evidence="3">
    <location>
        <begin position="386"/>
        <end position="411"/>
    </location>
</feature>
<dbReference type="InterPro" id="IPR000719">
    <property type="entry name" value="Prot_kinase_dom"/>
</dbReference>
<feature type="domain" description="Protein kinase" evidence="4">
    <location>
        <begin position="51"/>
        <end position="360"/>
    </location>
</feature>
<dbReference type="InterPro" id="IPR011009">
    <property type="entry name" value="Kinase-like_dom_sf"/>
</dbReference>
<dbReference type="Gene3D" id="3.30.200.20">
    <property type="entry name" value="Phosphorylase Kinase, domain 1"/>
    <property type="match status" value="1"/>
</dbReference>
<dbReference type="OMA" id="KNEMVFC"/>
<keyword evidence="6" id="KW-1185">Reference proteome</keyword>
<dbReference type="GO" id="GO:0043539">
    <property type="term" value="F:protein serine/threonine kinase activator activity"/>
    <property type="evidence" value="ECO:0007669"/>
    <property type="project" value="InterPro"/>
</dbReference>
<evidence type="ECO:0000256" key="3">
    <source>
        <dbReference type="SAM" id="MobiDB-lite"/>
    </source>
</evidence>
<evidence type="ECO:0000256" key="2">
    <source>
        <dbReference type="ARBA" id="ARBA00034653"/>
    </source>
</evidence>
<dbReference type="GO" id="GO:0004672">
    <property type="term" value="F:protein kinase activity"/>
    <property type="evidence" value="ECO:0007669"/>
    <property type="project" value="InterPro"/>
</dbReference>
<name>A0A4W3HWH4_CALMI</name>
<reference evidence="6" key="2">
    <citation type="journal article" date="2007" name="PLoS Biol.">
        <title>Survey sequencing and comparative analysis of the elephant shark (Callorhinchus milii) genome.</title>
        <authorList>
            <person name="Venkatesh B."/>
            <person name="Kirkness E.F."/>
            <person name="Loh Y.H."/>
            <person name="Halpern A.L."/>
            <person name="Lee A.P."/>
            <person name="Johnson J."/>
            <person name="Dandona N."/>
            <person name="Viswanathan L.D."/>
            <person name="Tay A."/>
            <person name="Venter J.C."/>
            <person name="Strausberg R.L."/>
            <person name="Brenner S."/>
        </authorList>
    </citation>
    <scope>NUCLEOTIDE SEQUENCE [LARGE SCALE GENOMIC DNA]</scope>
</reference>
<dbReference type="GO" id="GO:0006611">
    <property type="term" value="P:protein export from nucleus"/>
    <property type="evidence" value="ECO:0007669"/>
    <property type="project" value="TreeGrafter"/>
</dbReference>
<dbReference type="Gene3D" id="1.10.510.10">
    <property type="entry name" value="Transferase(Phosphotransferase) domain 1"/>
    <property type="match status" value="1"/>
</dbReference>
<comment type="function">
    <text evidence="2">Pseudokinase which, in complex with CAB39/MO25 (CAB39/MO25alpha or CAB39L/MO25beta), binds to and activates STK11/LKB1. Adopts a closed conformation typical of active protein kinases and binds STK11/LKB1 as a pseudosubstrate, promoting conformational change of STK11/LKB1 in an active conformation.</text>
</comment>
<dbReference type="InParanoid" id="A0A4W3HWH4"/>
<reference evidence="5" key="5">
    <citation type="submission" date="2025-09" db="UniProtKB">
        <authorList>
            <consortium name="Ensembl"/>
        </authorList>
    </citation>
    <scope>IDENTIFICATION</scope>
</reference>
<dbReference type="GO" id="GO:1902554">
    <property type="term" value="C:serine/threonine protein kinase complex"/>
    <property type="evidence" value="ECO:0007669"/>
    <property type="project" value="TreeGrafter"/>
</dbReference>
<feature type="compositionally biased region" description="Polar residues" evidence="3">
    <location>
        <begin position="388"/>
        <end position="397"/>
    </location>
</feature>
<accession>A0A4W3HWH4</accession>
<gene>
    <name evidence="5" type="primary">stradb</name>
</gene>
<evidence type="ECO:0000256" key="1">
    <source>
        <dbReference type="ARBA" id="ARBA00008874"/>
    </source>
</evidence>